<feature type="compositionally biased region" description="Basic and acidic residues" evidence="1">
    <location>
        <begin position="591"/>
        <end position="606"/>
    </location>
</feature>
<sequence>MTETTKLFRGLKKKDVKDISSTSVARTCKILISKLYLTENVKLKSKKLSLQIGIDGNKHGITHRFVFDHDQQAQNPNTEITHSPSISRKSPLAKESSSKGGNEQLKKTVYLDLICTFQYIHKIKEINKYIKFKLKTKKKRTKQRIVLGQTRMNLYKLLQMNYEDHINIINKDRIIVGSLLLKILTLPLNVNDIKPDLDDEIDFNENEYFDSDNEQENRNNLMEGTDNKINQNPILFSFQNSSSKKKKKMRKKKNRREEHENNLGFTFINQKKKKNQKAFENDTNNSDSDSESNYNKKNNIDFSENNPNNRFEELNLTSNQKFKNKNNSNNSNNNKNNNDNDNNNNNNNINEKTKFDLQNNTTDNGDANVNANGNNNDNNKNNNTNTTTNNKGINVSQPNQKNISDQSTKHLEEQPTNAILHGDENEVDSDELDVKSKKRFGNLKKKLNFGKRKKEKKNVQNIDSNIQYEGGLFNNIGEMLDDFSEGEDSDFEETKTSLSNTNNSNNNKQSNQNNNNNNSNINEHKNKNKNKNKNKSKKKKKKNTNNEDEDNDEFGNEKKNLNEENDFPNKNKNKYRKKYKDLFNETNSRIFRKESPSKENIGKKSKKQDFKKQILALENENLVNNTSDVITAAFSNGQIPNFFMFVDNSKRKSRKLLKLSKIDYFKNSILAASPLNEISNAMSLIIKKLRQRRNKTLDPIKIVIAGEDSYISKILRAYVEHLSKGPKATDLMKMYLLPICKRTDISLHIASEDEQYRTLFIRSDWKEKFKSQEPITKKEIESITNTIKQYIEQAQHVNPLSIGEAYFTMKKDLNSKELTQKSIPFLKLVKIGENKTNDSLNDNNIEPEYIEALIEYWTEGKKVEEKKISKKSKLEFFTATPLPTIASVLGIEGLNRPIPGESFGVRLGVLDKKKKLKGNKSKKKCFKASRVVVKTQSKRKTFTLYLDSVKWQRVQLISLRPKWPSRVTVFPIASFRSYKH</sequence>
<evidence type="ECO:0000259" key="2">
    <source>
        <dbReference type="Pfam" id="PF10254"/>
    </source>
</evidence>
<dbReference type="PANTHER" id="PTHR13280:SF17">
    <property type="entry name" value="KRUEPPEL TARGET AT 95D, ISOFORM A"/>
    <property type="match status" value="1"/>
</dbReference>
<feature type="compositionally biased region" description="Low complexity" evidence="1">
    <location>
        <begin position="281"/>
        <end position="297"/>
    </location>
</feature>
<name>A0AAV7Z330_9EUKA</name>
<feature type="domain" description="Phosphofurin acidic cluster sorting protein 1/2 C-terminal" evidence="2">
    <location>
        <begin position="634"/>
        <end position="842"/>
    </location>
</feature>
<feature type="region of interest" description="Disordered" evidence="1">
    <location>
        <begin position="72"/>
        <end position="100"/>
    </location>
</feature>
<accession>A0AAV7Z330</accession>
<feature type="domain" description="Phosphofurin acidic cluster sorting protein 1/2 C-terminal" evidence="2">
    <location>
        <begin position="910"/>
        <end position="976"/>
    </location>
</feature>
<feature type="region of interest" description="Disordered" evidence="1">
    <location>
        <begin position="587"/>
        <end position="606"/>
    </location>
</feature>
<reference evidence="3" key="1">
    <citation type="submission" date="2022-08" db="EMBL/GenBank/DDBJ databases">
        <title>Novel sulphate-reducing endosymbionts in the free-living metamonad Anaeramoeba.</title>
        <authorList>
            <person name="Jerlstrom-Hultqvist J."/>
            <person name="Cepicka I."/>
            <person name="Gallot-Lavallee L."/>
            <person name="Salas-Leiva D."/>
            <person name="Curtis B.A."/>
            <person name="Zahonova K."/>
            <person name="Pipaliya S."/>
            <person name="Dacks J."/>
            <person name="Roger A.J."/>
        </authorList>
    </citation>
    <scope>NUCLEOTIDE SEQUENCE</scope>
    <source>
        <strain evidence="3">Busselton2</strain>
    </source>
</reference>
<protein>
    <submittedName>
        <fullName evidence="3">Krueppel target at 95d isoform a</fullName>
    </submittedName>
</protein>
<dbReference type="Proteomes" id="UP001146793">
    <property type="component" value="Unassembled WGS sequence"/>
</dbReference>
<feature type="compositionally biased region" description="Basic residues" evidence="1">
    <location>
        <begin position="526"/>
        <end position="543"/>
    </location>
</feature>
<feature type="compositionally biased region" description="Low complexity" evidence="1">
    <location>
        <begin position="359"/>
        <end position="395"/>
    </location>
</feature>
<feature type="compositionally biased region" description="Low complexity" evidence="1">
    <location>
        <begin position="496"/>
        <end position="521"/>
    </location>
</feature>
<feature type="compositionally biased region" description="Basic residues" evidence="1">
    <location>
        <begin position="243"/>
        <end position="254"/>
    </location>
</feature>
<feature type="region of interest" description="Disordered" evidence="1">
    <location>
        <begin position="209"/>
        <end position="409"/>
    </location>
</feature>
<dbReference type="PANTHER" id="PTHR13280">
    <property type="entry name" value="PHOSPHOFURIN ACIDIC CLUSTER SORTING PROTEIN"/>
    <property type="match status" value="1"/>
</dbReference>
<feature type="region of interest" description="Disordered" evidence="1">
    <location>
        <begin position="479"/>
        <end position="577"/>
    </location>
</feature>
<feature type="compositionally biased region" description="Low complexity" evidence="1">
    <location>
        <begin position="325"/>
        <end position="348"/>
    </location>
</feature>
<dbReference type="GO" id="GO:0072659">
    <property type="term" value="P:protein localization to plasma membrane"/>
    <property type="evidence" value="ECO:0007669"/>
    <property type="project" value="TreeGrafter"/>
</dbReference>
<gene>
    <name evidence="3" type="ORF">M0812_19555</name>
</gene>
<dbReference type="EMBL" id="JANTQA010000040">
    <property type="protein sequence ID" value="KAJ3435367.1"/>
    <property type="molecule type" value="Genomic_DNA"/>
</dbReference>
<feature type="compositionally biased region" description="Polar residues" evidence="1">
    <location>
        <begin position="300"/>
        <end position="321"/>
    </location>
</feature>
<feature type="compositionally biased region" description="Polar residues" evidence="1">
    <location>
        <begin position="218"/>
        <end position="239"/>
    </location>
</feature>
<organism evidence="3 4">
    <name type="scientific">Anaeramoeba flamelloides</name>
    <dbReference type="NCBI Taxonomy" id="1746091"/>
    <lineage>
        <taxon>Eukaryota</taxon>
        <taxon>Metamonada</taxon>
        <taxon>Anaeramoebidae</taxon>
        <taxon>Anaeramoeba</taxon>
    </lineage>
</organism>
<feature type="compositionally biased region" description="Polar residues" evidence="1">
    <location>
        <begin position="396"/>
        <end position="406"/>
    </location>
</feature>
<feature type="compositionally biased region" description="Polar residues" evidence="1">
    <location>
        <begin position="72"/>
        <end position="88"/>
    </location>
</feature>
<dbReference type="InterPro" id="IPR019381">
    <property type="entry name" value="PACS1/2_C"/>
</dbReference>
<evidence type="ECO:0000313" key="3">
    <source>
        <dbReference type="EMBL" id="KAJ3435367.1"/>
    </source>
</evidence>
<comment type="caution">
    <text evidence="3">The sequence shown here is derived from an EMBL/GenBank/DDBJ whole genome shotgun (WGS) entry which is preliminary data.</text>
</comment>
<proteinExistence type="predicted"/>
<evidence type="ECO:0000313" key="4">
    <source>
        <dbReference type="Proteomes" id="UP001146793"/>
    </source>
</evidence>
<dbReference type="Pfam" id="PF10254">
    <property type="entry name" value="Pacs-1"/>
    <property type="match status" value="2"/>
</dbReference>
<feature type="compositionally biased region" description="Acidic residues" evidence="1">
    <location>
        <begin position="479"/>
        <end position="491"/>
    </location>
</feature>
<evidence type="ECO:0000256" key="1">
    <source>
        <dbReference type="SAM" id="MobiDB-lite"/>
    </source>
</evidence>
<dbReference type="AlphaFoldDB" id="A0AAV7Z330"/>